<evidence type="ECO:0000313" key="2">
    <source>
        <dbReference type="Proteomes" id="UP000324705"/>
    </source>
</evidence>
<organism evidence="1 2">
    <name type="scientific">Triticum turgidum subsp. durum</name>
    <name type="common">Durum wheat</name>
    <name type="synonym">Triticum durum</name>
    <dbReference type="NCBI Taxonomy" id="4567"/>
    <lineage>
        <taxon>Eukaryota</taxon>
        <taxon>Viridiplantae</taxon>
        <taxon>Streptophyta</taxon>
        <taxon>Embryophyta</taxon>
        <taxon>Tracheophyta</taxon>
        <taxon>Spermatophyta</taxon>
        <taxon>Magnoliopsida</taxon>
        <taxon>Liliopsida</taxon>
        <taxon>Poales</taxon>
        <taxon>Poaceae</taxon>
        <taxon>BOP clade</taxon>
        <taxon>Pooideae</taxon>
        <taxon>Triticodae</taxon>
        <taxon>Triticeae</taxon>
        <taxon>Triticinae</taxon>
        <taxon>Triticum</taxon>
    </lineage>
</organism>
<gene>
    <name evidence="1" type="ORF">TRITD_7Av1G255260</name>
</gene>
<protein>
    <submittedName>
        <fullName evidence="1">Uncharacterized protein</fullName>
    </submittedName>
</protein>
<keyword evidence="2" id="KW-1185">Reference proteome</keyword>
<sequence>MSGIARRYMARTQIWVSSSLPACAKNSEPAVQQMKPTRTMINFSDLMSAPIRRRRQREEMKWRQLEGLLGGLVQFSPAASFARFGVQKSLLWLSRLAGPSIHVRLSLYA</sequence>
<dbReference type="EMBL" id="LT934123">
    <property type="protein sequence ID" value="VAI80425.1"/>
    <property type="molecule type" value="Genomic_DNA"/>
</dbReference>
<accession>A0A9R1BTD2</accession>
<dbReference type="Gramene" id="TRITD7Av1G255260.1">
    <property type="protein sequence ID" value="TRITD7Av1G255260.1"/>
    <property type="gene ID" value="TRITD7Av1G255260"/>
</dbReference>
<evidence type="ECO:0000313" key="1">
    <source>
        <dbReference type="EMBL" id="VAI80425.1"/>
    </source>
</evidence>
<dbReference type="Proteomes" id="UP000324705">
    <property type="component" value="Chromosome 7A"/>
</dbReference>
<proteinExistence type="predicted"/>
<reference evidence="1 2" key="1">
    <citation type="submission" date="2017-09" db="EMBL/GenBank/DDBJ databases">
        <authorList>
            <consortium name="International Durum Wheat Genome Sequencing Consortium (IDWGSC)"/>
            <person name="Milanesi L."/>
        </authorList>
    </citation>
    <scope>NUCLEOTIDE SEQUENCE [LARGE SCALE GENOMIC DNA]</scope>
    <source>
        <strain evidence="2">cv. Svevo</strain>
    </source>
</reference>
<name>A0A9R1BTD2_TRITD</name>
<dbReference type="AlphaFoldDB" id="A0A9R1BTD2"/>